<name>V4AC75_LOTGI</name>
<dbReference type="PANTHER" id="PTHR32170:SF3">
    <property type="entry name" value="PROTEASOME ACTIVATOR COMPLEX SUBUNIT 4"/>
    <property type="match status" value="1"/>
</dbReference>
<dbReference type="AlphaFoldDB" id="V4AC75"/>
<dbReference type="SUPFAM" id="SSF48371">
    <property type="entry name" value="ARM repeat"/>
    <property type="match status" value="1"/>
</dbReference>
<dbReference type="InterPro" id="IPR011989">
    <property type="entry name" value="ARM-like"/>
</dbReference>
<evidence type="ECO:0000259" key="3">
    <source>
        <dbReference type="Pfam" id="PF23096"/>
    </source>
</evidence>
<feature type="domain" description="Proteasome activator complex subunit 4-like HEAT repeat-like" evidence="3">
    <location>
        <begin position="2"/>
        <end position="89"/>
    </location>
</feature>
<reference evidence="4 5" key="1">
    <citation type="journal article" date="2013" name="Nature">
        <title>Insights into bilaterian evolution from three spiralian genomes.</title>
        <authorList>
            <person name="Simakov O."/>
            <person name="Marletaz F."/>
            <person name="Cho S.J."/>
            <person name="Edsinger-Gonzales E."/>
            <person name="Havlak P."/>
            <person name="Hellsten U."/>
            <person name="Kuo D.H."/>
            <person name="Larsson T."/>
            <person name="Lv J."/>
            <person name="Arendt D."/>
            <person name="Savage R."/>
            <person name="Osoegawa K."/>
            <person name="de Jong P."/>
            <person name="Grimwood J."/>
            <person name="Chapman J.A."/>
            <person name="Shapiro H."/>
            <person name="Aerts A."/>
            <person name="Otillar R.P."/>
            <person name="Terry A.Y."/>
            <person name="Boore J.L."/>
            <person name="Grigoriev I.V."/>
            <person name="Lindberg D.R."/>
            <person name="Seaver E.C."/>
            <person name="Weisblat D.A."/>
            <person name="Putnam N.H."/>
            <person name="Rokhsar D.S."/>
        </authorList>
    </citation>
    <scope>NUCLEOTIDE SEQUENCE [LARGE SCALE GENOMIC DNA]</scope>
</reference>
<dbReference type="PANTHER" id="PTHR32170">
    <property type="entry name" value="PROTEASOME ACTIVATOR COMPLEX SUBUNIT 4"/>
    <property type="match status" value="1"/>
</dbReference>
<proteinExistence type="predicted"/>
<dbReference type="InterPro" id="IPR055455">
    <property type="entry name" value="HEAT_PSME4"/>
</dbReference>
<dbReference type="OMA" id="HRENWEK"/>
<dbReference type="GO" id="GO:0070628">
    <property type="term" value="F:proteasome binding"/>
    <property type="evidence" value="ECO:0007669"/>
    <property type="project" value="InterPro"/>
</dbReference>
<dbReference type="EMBL" id="KB200454">
    <property type="protein sequence ID" value="ESP01604.1"/>
    <property type="molecule type" value="Genomic_DNA"/>
</dbReference>
<evidence type="ECO:0000313" key="5">
    <source>
        <dbReference type="Proteomes" id="UP000030746"/>
    </source>
</evidence>
<feature type="domain" description="Proteasome activator complex subunit 4 C-terminal" evidence="2">
    <location>
        <begin position="344"/>
        <end position="430"/>
    </location>
</feature>
<dbReference type="GO" id="GO:0016504">
    <property type="term" value="F:peptidase activator activity"/>
    <property type="evidence" value="ECO:0007669"/>
    <property type="project" value="InterPro"/>
</dbReference>
<dbReference type="GeneID" id="20246014"/>
<dbReference type="GO" id="GO:0016607">
    <property type="term" value="C:nuclear speck"/>
    <property type="evidence" value="ECO:0007669"/>
    <property type="project" value="UniProtKB-SubCell"/>
</dbReference>
<organism evidence="4 5">
    <name type="scientific">Lottia gigantea</name>
    <name type="common">Giant owl limpet</name>
    <dbReference type="NCBI Taxonomy" id="225164"/>
    <lineage>
        <taxon>Eukaryota</taxon>
        <taxon>Metazoa</taxon>
        <taxon>Spiralia</taxon>
        <taxon>Lophotrochozoa</taxon>
        <taxon>Mollusca</taxon>
        <taxon>Gastropoda</taxon>
        <taxon>Patellogastropoda</taxon>
        <taxon>Lottioidea</taxon>
        <taxon>Lottiidae</taxon>
        <taxon>Lottia</taxon>
    </lineage>
</organism>
<dbReference type="Gene3D" id="1.25.10.10">
    <property type="entry name" value="Leucine-rich Repeat Variant"/>
    <property type="match status" value="1"/>
</dbReference>
<evidence type="ECO:0000313" key="4">
    <source>
        <dbReference type="EMBL" id="ESP01604.1"/>
    </source>
</evidence>
<evidence type="ECO:0000256" key="1">
    <source>
        <dbReference type="ARBA" id="ARBA00004324"/>
    </source>
</evidence>
<dbReference type="Pfam" id="PF11919">
    <property type="entry name" value="PSME4_C"/>
    <property type="match status" value="1"/>
</dbReference>
<dbReference type="Pfam" id="PF23096">
    <property type="entry name" value="HEAT_PSME4"/>
    <property type="match status" value="1"/>
</dbReference>
<dbReference type="GO" id="GO:0005829">
    <property type="term" value="C:cytosol"/>
    <property type="evidence" value="ECO:0007669"/>
    <property type="project" value="TreeGrafter"/>
</dbReference>
<dbReference type="Proteomes" id="UP000030746">
    <property type="component" value="Unassembled WGS sequence"/>
</dbReference>
<dbReference type="InterPro" id="IPR016024">
    <property type="entry name" value="ARM-type_fold"/>
</dbReference>
<dbReference type="InterPro" id="IPR035309">
    <property type="entry name" value="PSME4"/>
</dbReference>
<gene>
    <name evidence="4" type="ORF">LOTGIDRAFT_207699</name>
</gene>
<dbReference type="CTD" id="20246014"/>
<protein>
    <submittedName>
        <fullName evidence="4">Uncharacterized protein</fullName>
    </submittedName>
</protein>
<accession>V4AC75</accession>
<dbReference type="GO" id="GO:0010499">
    <property type="term" value="P:proteasomal ubiquitin-independent protein catabolic process"/>
    <property type="evidence" value="ECO:0007669"/>
    <property type="project" value="TreeGrafter"/>
</dbReference>
<sequence length="430" mass="49521">MEILAGAIRGAKHWSFQHVEELWKWAIPLLKTTISNYSIETVSDWKTFYSSITESRDPRKLSALYEFLLTSPLSGDGGAFGDSSRLSMILYSVIQQEWRIPEILHRILSLVSQHLSHQYKAVRDEIGRLMILPTLDKLKDTVEVQTDEGTTLMEVDGSNSEEDRKEAIRLCKTVLKFLVSSNGRAYETSPQEILPLLPVICALDCESTDDDLVVLRNAAFYCLSHALLEESDIPHVIEMMREVTGLQSWHARKSILRYIQNIVFDNFFLLDNPHYKQQIQEILFHLICDEQLEVREMASVTFSGLLHCGFLQLEQGMMDHFEHLRRTKVKKRKLTQALPLDTLIKRHAGVLGLSACVQAYPYDVPEFVPQILMDLSVHVNDPQPIQLTVKKTLSDFRRTHHDNWLDHKQMFTDDQLVILTDLLISPNYYA</sequence>
<dbReference type="HOGENOM" id="CLU_052419_0_0_1"/>
<comment type="subcellular location">
    <subcellularLocation>
        <location evidence="1">Nucleus speckle</location>
    </subcellularLocation>
</comment>
<dbReference type="KEGG" id="lgi:LOTGIDRAFT_207699"/>
<dbReference type="RefSeq" id="XP_009047688.1">
    <property type="nucleotide sequence ID" value="XM_009049440.1"/>
</dbReference>
<keyword evidence="5" id="KW-1185">Reference proteome</keyword>
<dbReference type="STRING" id="225164.V4AC75"/>
<dbReference type="InterPro" id="IPR021843">
    <property type="entry name" value="PSME4_C"/>
</dbReference>
<evidence type="ECO:0000259" key="2">
    <source>
        <dbReference type="Pfam" id="PF11919"/>
    </source>
</evidence>
<dbReference type="OrthoDB" id="17907at2759"/>